<proteinExistence type="inferred from homology"/>
<evidence type="ECO:0000313" key="6">
    <source>
        <dbReference type="Proteomes" id="UP000194221"/>
    </source>
</evidence>
<organism evidence="5 6">
    <name type="scientific">Tenacibaculum holothuriorum</name>
    <dbReference type="NCBI Taxonomy" id="1635173"/>
    <lineage>
        <taxon>Bacteria</taxon>
        <taxon>Pseudomonadati</taxon>
        <taxon>Bacteroidota</taxon>
        <taxon>Flavobacteriia</taxon>
        <taxon>Flavobacteriales</taxon>
        <taxon>Flavobacteriaceae</taxon>
        <taxon>Tenacibaculum</taxon>
    </lineage>
</organism>
<dbReference type="InterPro" id="IPR017853">
    <property type="entry name" value="GH"/>
</dbReference>
<comment type="caution">
    <text evidence="5">The sequence shown here is derived from an EMBL/GenBank/DDBJ whole genome shotgun (WGS) entry which is preliminary data.</text>
</comment>
<dbReference type="SUPFAM" id="SSF81296">
    <property type="entry name" value="E set domains"/>
    <property type="match status" value="1"/>
</dbReference>
<dbReference type="PANTHER" id="PTHR43002">
    <property type="entry name" value="GLYCOGEN DEBRANCHING ENZYME"/>
    <property type="match status" value="1"/>
</dbReference>
<dbReference type="InterPro" id="IPR014756">
    <property type="entry name" value="Ig_E-set"/>
</dbReference>
<dbReference type="InterPro" id="IPR004193">
    <property type="entry name" value="Glyco_hydro_13_N"/>
</dbReference>
<dbReference type="Pfam" id="PF18962">
    <property type="entry name" value="Por_Secre_tail"/>
    <property type="match status" value="1"/>
</dbReference>
<dbReference type="Gene3D" id="2.60.40.10">
    <property type="entry name" value="Immunoglobulins"/>
    <property type="match status" value="2"/>
</dbReference>
<feature type="signal peptide" evidence="3">
    <location>
        <begin position="1"/>
        <end position="18"/>
    </location>
</feature>
<dbReference type="Pfam" id="PF02922">
    <property type="entry name" value="CBM_48"/>
    <property type="match status" value="1"/>
</dbReference>
<dbReference type="Pfam" id="PF17957">
    <property type="entry name" value="Big_7"/>
    <property type="match status" value="1"/>
</dbReference>
<reference evidence="5 6" key="1">
    <citation type="submission" date="2015-03" db="EMBL/GenBank/DDBJ databases">
        <title>Genome sequence of Tenacibaculum sp. S2-2, isolated from intestinal microbiota of sea cucumber, Apostichopus japonicas.</title>
        <authorList>
            <person name="Shao Z."/>
            <person name="Wang L."/>
            <person name="Li X."/>
        </authorList>
    </citation>
    <scope>NUCLEOTIDE SEQUENCE [LARGE SCALE GENOMIC DNA]</scope>
    <source>
        <strain evidence="5 6">S2-2</strain>
    </source>
</reference>
<dbReference type="InterPro" id="IPR013783">
    <property type="entry name" value="Ig-like_fold"/>
</dbReference>
<accession>A0A1Y2PG50</accession>
<feature type="domain" description="Glycosyl hydrolase family 13 catalytic" evidence="4">
    <location>
        <begin position="370"/>
        <end position="733"/>
    </location>
</feature>
<dbReference type="InParanoid" id="A0A1Y2PG50"/>
<dbReference type="GO" id="GO:0004553">
    <property type="term" value="F:hydrolase activity, hydrolyzing O-glycosyl compounds"/>
    <property type="evidence" value="ECO:0007669"/>
    <property type="project" value="InterPro"/>
</dbReference>
<dbReference type="STRING" id="1635173.WH52_02125"/>
<dbReference type="AlphaFoldDB" id="A0A1Y2PG50"/>
<dbReference type="NCBIfam" id="TIGR04183">
    <property type="entry name" value="Por_Secre_tail"/>
    <property type="match status" value="1"/>
</dbReference>
<dbReference type="RefSeq" id="WP_086029266.1">
    <property type="nucleotide sequence ID" value="NZ_LAPZ01000001.1"/>
</dbReference>
<dbReference type="GO" id="GO:0005975">
    <property type="term" value="P:carbohydrate metabolic process"/>
    <property type="evidence" value="ECO:0007669"/>
    <property type="project" value="InterPro"/>
</dbReference>
<keyword evidence="2 3" id="KW-0732">Signal</keyword>
<dbReference type="EMBL" id="LAPZ01000001">
    <property type="protein sequence ID" value="OSY89454.1"/>
    <property type="molecule type" value="Genomic_DNA"/>
</dbReference>
<evidence type="ECO:0000256" key="1">
    <source>
        <dbReference type="ARBA" id="ARBA00008061"/>
    </source>
</evidence>
<gene>
    <name evidence="5" type="ORF">WH52_02125</name>
</gene>
<dbReference type="OrthoDB" id="9761875at2"/>
<comment type="similarity">
    <text evidence="1">Belongs to the glycosyl hydrolase 13 family.</text>
</comment>
<dbReference type="Gene3D" id="3.20.20.80">
    <property type="entry name" value="Glycosidases"/>
    <property type="match status" value="1"/>
</dbReference>
<feature type="chain" id="PRO_5012576136" description="Glycosyl hydrolase family 13 catalytic domain-containing protein" evidence="3">
    <location>
        <begin position="19"/>
        <end position="908"/>
    </location>
</feature>
<evidence type="ECO:0000256" key="2">
    <source>
        <dbReference type="ARBA" id="ARBA00022729"/>
    </source>
</evidence>
<evidence type="ECO:0000259" key="4">
    <source>
        <dbReference type="SMART" id="SM00642"/>
    </source>
</evidence>
<evidence type="ECO:0000256" key="3">
    <source>
        <dbReference type="SAM" id="SignalP"/>
    </source>
</evidence>
<evidence type="ECO:0000313" key="5">
    <source>
        <dbReference type="EMBL" id="OSY89454.1"/>
    </source>
</evidence>
<keyword evidence="6" id="KW-1185">Reference proteome</keyword>
<dbReference type="SUPFAM" id="SSF51445">
    <property type="entry name" value="(Trans)glycosidases"/>
    <property type="match status" value="1"/>
</dbReference>
<dbReference type="Proteomes" id="UP000194221">
    <property type="component" value="Unassembled WGS sequence"/>
</dbReference>
<dbReference type="InterPro" id="IPR026444">
    <property type="entry name" value="Secre_tail"/>
</dbReference>
<dbReference type="InterPro" id="IPR006047">
    <property type="entry name" value="GH13_cat_dom"/>
</dbReference>
<dbReference type="CDD" id="cd11350">
    <property type="entry name" value="AmyAc_4"/>
    <property type="match status" value="1"/>
</dbReference>
<dbReference type="Pfam" id="PF00128">
    <property type="entry name" value="Alpha-amylase"/>
    <property type="match status" value="2"/>
</dbReference>
<dbReference type="SMART" id="SM00642">
    <property type="entry name" value="Aamy"/>
    <property type="match status" value="1"/>
</dbReference>
<protein>
    <recommendedName>
        <fullName evidence="4">Glycosyl hydrolase family 13 catalytic domain-containing protein</fullName>
    </recommendedName>
</protein>
<sequence length="908" mass="103349">MKKILLLFSFIISYSLFAQVITSPGTPTVQDEITITLNTTGTELENSSTDIYAHTGVTVDGTQWENVIGSWGNNSTQPKFTKTAANTYTLTITTNVYSFYNVDNSKTISEINLVARSADGSKQTRPDIHIKIFSADLNIQITNPTNNTVFDANSSVNFTAEATKNANLELFVNNNSVETANNTKTISNNYTFTTTGQHTLKAQATENSNVKTSEVNVYVKTPTQTATKPNGIKNGVTVNADKSVTFVLLAPQKNDVFLIGEFNNWSLHQDYQMKKDGDYFWITVNGLDENKEYAYQYFIDYNKKIADPYTEKVLDQANDKYISAANYPDLKSFPEGASGIVSTFKINETDYTWQNTSFTKPAKDKLVIYELLVRDFSDNDSYQAVIDKLDYFEKLGINAIELMPVNEFEGNDSWGYNVSQFFALDKAYGTKNKFKELIDKCHQKGIAVIVDVVFNHSYSQCPLLQMYDFNISNGTTSNNPFYNDDHNFQNGALRFGFDFNHESTYTQQYFKDVMSYWINEYKIDGFRLDFTKGFTNTFYPTSGDQWGNAYNQNRIDRLKDYADYVWSNHGNDFYFILEHLADNSEEKALAEAGMMLWGKMTNNYNQNTMGYSSDADISWGYYKNRDYTTPNLVTYMESHDEERLMYKNLQFGNSNGSYSVKNLNTALSRQELAGVFFFTIPGPKMIWQFGELGYDISIDQNGRTGKKPVKWDYYDVAERKKIYDVWATLIAFKKKHEVFSTDNVTLDVNGLVKRINLNHSSNNVVVVGNFDVTAKTVNPNFSQTGTWYEYFTNSSMNVTNTTAPITLQPGEYRLYSTAAFENPLSTNDELIKDNSVFVYPNPAENNFKVNSYVEKLTVYDLSGKVVKQFNGNFAQEKVYDVSNLKTGMYLVKITTDTNKTSVKKLLIK</sequence>
<name>A0A1Y2PG50_9FLAO</name>